<organism evidence="2 3">
    <name type="scientific">Microbacterium terrae</name>
    <dbReference type="NCBI Taxonomy" id="69369"/>
    <lineage>
        <taxon>Bacteria</taxon>
        <taxon>Bacillati</taxon>
        <taxon>Actinomycetota</taxon>
        <taxon>Actinomycetes</taxon>
        <taxon>Micrococcales</taxon>
        <taxon>Microbacteriaceae</taxon>
        <taxon>Microbacterium</taxon>
    </lineage>
</organism>
<reference evidence="2 3" key="1">
    <citation type="submission" date="2015-02" db="EMBL/GenBank/DDBJ databases">
        <title>Draft genome sequences of ten Microbacterium spp. with emphasis on heavy metal contaminated environments.</title>
        <authorList>
            <person name="Corretto E."/>
        </authorList>
    </citation>
    <scope>NUCLEOTIDE SEQUENCE [LARGE SCALE GENOMIC DNA]</scope>
    <source>
        <strain evidence="2 3">DSM 12510</strain>
    </source>
</reference>
<dbReference type="PATRIC" id="fig|92835.4.peg.2047"/>
<dbReference type="STRING" id="92835.RS81_02016"/>
<feature type="transmembrane region" description="Helical" evidence="1">
    <location>
        <begin position="12"/>
        <end position="31"/>
    </location>
</feature>
<dbReference type="AlphaFoldDB" id="A0A0M2H4K0"/>
<keyword evidence="1" id="KW-1133">Transmembrane helix</keyword>
<dbReference type="RefSeq" id="WP_045275945.1">
    <property type="nucleotide sequence ID" value="NZ_BAAAUP010000008.1"/>
</dbReference>
<sequence length="202" mass="21786">MARIGGRNRWIAVPVGLLCAAVVGALVWLALPGIPAVVEWTGDTLRRGTAAEAREAEPTPAQLATDGRLDCRELYPSDLWSRMLLARDAQLKQDLSAPATAATGLVDALTPEVRVSCRWTGDSGTVATTLAFVETDAAALADPALRGQGFDCSSVDDTLTCVRTEAGVLEEHVVRGHLWLATTESTWHPEDYTERLRTYVWG</sequence>
<gene>
    <name evidence="2" type="ORF">RS81_02016</name>
</gene>
<dbReference type="Proteomes" id="UP000033956">
    <property type="component" value="Unassembled WGS sequence"/>
</dbReference>
<dbReference type="OrthoDB" id="5071683at2"/>
<protein>
    <submittedName>
        <fullName evidence="2">Uncharacterized protein</fullName>
    </submittedName>
</protein>
<evidence type="ECO:0000313" key="2">
    <source>
        <dbReference type="EMBL" id="KJL39386.1"/>
    </source>
</evidence>
<evidence type="ECO:0000256" key="1">
    <source>
        <dbReference type="SAM" id="Phobius"/>
    </source>
</evidence>
<name>A0A0M2H4K0_9MICO</name>
<keyword evidence="1" id="KW-0472">Membrane</keyword>
<keyword evidence="3" id="KW-1185">Reference proteome</keyword>
<comment type="caution">
    <text evidence="2">The sequence shown here is derived from an EMBL/GenBank/DDBJ whole genome shotgun (WGS) entry which is preliminary data.</text>
</comment>
<accession>A0A0M2H4K0</accession>
<keyword evidence="1" id="KW-0812">Transmembrane</keyword>
<proteinExistence type="predicted"/>
<dbReference type="EMBL" id="JYIZ01000050">
    <property type="protein sequence ID" value="KJL39386.1"/>
    <property type="molecule type" value="Genomic_DNA"/>
</dbReference>
<evidence type="ECO:0000313" key="3">
    <source>
        <dbReference type="Proteomes" id="UP000033956"/>
    </source>
</evidence>